<dbReference type="PANTHER" id="PTHR42673">
    <property type="entry name" value="MALEYLACETOACETATE ISOMERASE"/>
    <property type="match status" value="1"/>
</dbReference>
<evidence type="ECO:0000259" key="1">
    <source>
        <dbReference type="PROSITE" id="PS50404"/>
    </source>
</evidence>
<dbReference type="SFLD" id="SFLDS00019">
    <property type="entry name" value="Glutathione_Transferase_(cytos"/>
    <property type="match status" value="1"/>
</dbReference>
<dbReference type="CDD" id="cd03194">
    <property type="entry name" value="GST_C_3"/>
    <property type="match status" value="1"/>
</dbReference>
<dbReference type="SUPFAM" id="SSF52833">
    <property type="entry name" value="Thioredoxin-like"/>
    <property type="match status" value="1"/>
</dbReference>
<dbReference type="InterPro" id="IPR036249">
    <property type="entry name" value="Thioredoxin-like_sf"/>
</dbReference>
<dbReference type="SUPFAM" id="SSF47616">
    <property type="entry name" value="GST C-terminal domain-like"/>
    <property type="match status" value="1"/>
</dbReference>
<dbReference type="Proteomes" id="UP000246352">
    <property type="component" value="Unassembled WGS sequence"/>
</dbReference>
<name>A0A317PE97_9HYPH</name>
<gene>
    <name evidence="2" type="ORF">DFR52_105186</name>
</gene>
<dbReference type="Gene3D" id="1.20.1050.10">
    <property type="match status" value="1"/>
</dbReference>
<dbReference type="GO" id="GO:0016034">
    <property type="term" value="F:maleylacetoacetate isomerase activity"/>
    <property type="evidence" value="ECO:0007669"/>
    <property type="project" value="TreeGrafter"/>
</dbReference>
<dbReference type="RefSeq" id="WP_110033625.1">
    <property type="nucleotide sequence ID" value="NZ_QGTR01000005.1"/>
</dbReference>
<dbReference type="AlphaFoldDB" id="A0A317PE97"/>
<dbReference type="InterPro" id="IPR036282">
    <property type="entry name" value="Glutathione-S-Trfase_C_sf"/>
</dbReference>
<feature type="domain" description="GST N-terminal" evidence="1">
    <location>
        <begin position="4"/>
        <end position="84"/>
    </location>
</feature>
<reference evidence="2 3" key="1">
    <citation type="submission" date="2018-05" db="EMBL/GenBank/DDBJ databases">
        <title>Genomic Encyclopedia of Type Strains, Phase IV (KMG-IV): sequencing the most valuable type-strain genomes for metagenomic binning, comparative biology and taxonomic classification.</title>
        <authorList>
            <person name="Goeker M."/>
        </authorList>
    </citation>
    <scope>NUCLEOTIDE SEQUENCE [LARGE SCALE GENOMIC DNA]</scope>
    <source>
        <strain evidence="2 3">DSM 16791</strain>
    </source>
</reference>
<keyword evidence="2" id="KW-0808">Transferase</keyword>
<dbReference type="Pfam" id="PF13410">
    <property type="entry name" value="GST_C_2"/>
    <property type="match status" value="1"/>
</dbReference>
<dbReference type="InterPro" id="IPR040079">
    <property type="entry name" value="Glutathione_S-Trfase"/>
</dbReference>
<dbReference type="PANTHER" id="PTHR42673:SF4">
    <property type="entry name" value="MALEYLACETOACETATE ISOMERASE"/>
    <property type="match status" value="1"/>
</dbReference>
<dbReference type="OrthoDB" id="9799538at2"/>
<dbReference type="GO" id="GO:0006559">
    <property type="term" value="P:L-phenylalanine catabolic process"/>
    <property type="evidence" value="ECO:0007669"/>
    <property type="project" value="TreeGrafter"/>
</dbReference>
<sequence length="215" mass="23824">MTSLTLYIGNKNYSSWSFRPWLGMRMAGITFEEVLIPFDFANGHPAIKAISPSGKVPVLRDGEMLISESLAILDHVARQAPGSGLWPDDHLLRSKAMSMSCEMLSGFHALRNACPMNMRRPRKAIEVSGAIAADVARVETLWSGCLEQTGGPFLLGGFSIADAMFAPVVNRLDVYGFEVSDVCALYMRRMQALPAWREWEEAGRAEPWIVEEDEA</sequence>
<organism evidence="2 3">
    <name type="scientific">Hoeflea marina</name>
    <dbReference type="NCBI Taxonomy" id="274592"/>
    <lineage>
        <taxon>Bacteria</taxon>
        <taxon>Pseudomonadati</taxon>
        <taxon>Pseudomonadota</taxon>
        <taxon>Alphaproteobacteria</taxon>
        <taxon>Hyphomicrobiales</taxon>
        <taxon>Rhizobiaceae</taxon>
        <taxon>Hoeflea</taxon>
    </lineage>
</organism>
<dbReference type="EMBL" id="QGTR01000005">
    <property type="protein sequence ID" value="PWV98205.1"/>
    <property type="molecule type" value="Genomic_DNA"/>
</dbReference>
<evidence type="ECO:0000313" key="2">
    <source>
        <dbReference type="EMBL" id="PWV98205.1"/>
    </source>
</evidence>
<evidence type="ECO:0000313" key="3">
    <source>
        <dbReference type="Proteomes" id="UP000246352"/>
    </source>
</evidence>
<keyword evidence="3" id="KW-1185">Reference proteome</keyword>
<comment type="caution">
    <text evidence="2">The sequence shown here is derived from an EMBL/GenBank/DDBJ whole genome shotgun (WGS) entry which is preliminary data.</text>
</comment>
<dbReference type="InterPro" id="IPR004045">
    <property type="entry name" value="Glutathione_S-Trfase_N"/>
</dbReference>
<dbReference type="Gene3D" id="3.40.30.10">
    <property type="entry name" value="Glutaredoxin"/>
    <property type="match status" value="1"/>
</dbReference>
<proteinExistence type="predicted"/>
<accession>A0A317PE97</accession>
<dbReference type="PROSITE" id="PS50404">
    <property type="entry name" value="GST_NTER"/>
    <property type="match status" value="1"/>
</dbReference>
<dbReference type="GO" id="GO:0004364">
    <property type="term" value="F:glutathione transferase activity"/>
    <property type="evidence" value="ECO:0007669"/>
    <property type="project" value="TreeGrafter"/>
</dbReference>
<dbReference type="GO" id="GO:0006749">
    <property type="term" value="P:glutathione metabolic process"/>
    <property type="evidence" value="ECO:0007669"/>
    <property type="project" value="TreeGrafter"/>
</dbReference>
<protein>
    <submittedName>
        <fullName evidence="2">Glutathione S-transferase</fullName>
    </submittedName>
</protein>
<dbReference type="CDD" id="cd03043">
    <property type="entry name" value="GST_N_1"/>
    <property type="match status" value="1"/>
</dbReference>
<dbReference type="Pfam" id="PF13409">
    <property type="entry name" value="GST_N_2"/>
    <property type="match status" value="1"/>
</dbReference>